<dbReference type="EMBL" id="CP001736">
    <property type="protein sequence ID" value="ADB31175.1"/>
    <property type="molecule type" value="Genomic_DNA"/>
</dbReference>
<dbReference type="OrthoDB" id="194758at2"/>
<dbReference type="InterPro" id="IPR041657">
    <property type="entry name" value="HTH_17"/>
</dbReference>
<dbReference type="Proteomes" id="UP000007967">
    <property type="component" value="Chromosome"/>
</dbReference>
<proteinExistence type="predicted"/>
<reference evidence="2 3" key="2">
    <citation type="journal article" date="2010" name="Stand. Genomic Sci.">
        <title>Complete genome sequence of Kribbella flavida type strain (IFO 14399).</title>
        <authorList>
            <person name="Pukall R."/>
            <person name="Lapidus A."/>
            <person name="Glavina Del Rio T."/>
            <person name="Copeland A."/>
            <person name="Tice H."/>
            <person name="Cheng J.-F."/>
            <person name="Lucas S."/>
            <person name="Chen F."/>
            <person name="Nolan M."/>
            <person name="LaButti K."/>
            <person name="Pati A."/>
            <person name="Ivanova N."/>
            <person name="Mavrommatis K."/>
            <person name="Mikhailova N."/>
            <person name="Pitluck S."/>
            <person name="Bruce D."/>
            <person name="Goodwin L."/>
            <person name="Land M."/>
            <person name="Hauser L."/>
            <person name="Chang Y.-J."/>
            <person name="Jeffries C.D."/>
            <person name="Chen A."/>
            <person name="Palaniappan K."/>
            <person name="Chain P."/>
            <person name="Rohde M."/>
            <person name="Goeker M."/>
            <person name="Bristow J."/>
            <person name="Eisen J.A."/>
            <person name="Markowitz V."/>
            <person name="Hugenholtz P."/>
            <person name="Kyrpides N.C."/>
            <person name="Klenk H.-P."/>
            <person name="Brettin T."/>
        </authorList>
    </citation>
    <scope>NUCLEOTIDE SEQUENCE [LARGE SCALE GENOMIC DNA]</scope>
    <source>
        <strain evidence="3">DSM 17836 / JCM 10339 / NBRC 14399</strain>
    </source>
</reference>
<dbReference type="KEGG" id="kfl:Kfla_2093"/>
<evidence type="ECO:0000259" key="1">
    <source>
        <dbReference type="Pfam" id="PF12728"/>
    </source>
</evidence>
<dbReference type="STRING" id="479435.Kfla_2093"/>
<dbReference type="InterPro" id="IPR009061">
    <property type="entry name" value="DNA-bd_dom_put_sf"/>
</dbReference>
<dbReference type="RefSeq" id="WP_012919731.1">
    <property type="nucleotide sequence ID" value="NC_013729.1"/>
</dbReference>
<protein>
    <submittedName>
        <fullName evidence="2">Regulatory protein MerR</fullName>
    </submittedName>
</protein>
<name>D2PS51_KRIFD</name>
<dbReference type="Pfam" id="PF12728">
    <property type="entry name" value="HTH_17"/>
    <property type="match status" value="1"/>
</dbReference>
<evidence type="ECO:0000313" key="3">
    <source>
        <dbReference type="Proteomes" id="UP000007967"/>
    </source>
</evidence>
<gene>
    <name evidence="2" type="ordered locus">Kfla_2093</name>
</gene>
<dbReference type="SUPFAM" id="SSF46955">
    <property type="entry name" value="Putative DNA-binding domain"/>
    <property type="match status" value="1"/>
</dbReference>
<sequence length="65" mass="7527">MSVPKHRDGRLWSVEDLSEFLGIPVATLYRWRTTGYGPAGVRMGKYIRYDQEVVRAWIKSLENVA</sequence>
<feature type="domain" description="Helix-turn-helix" evidence="1">
    <location>
        <begin position="13"/>
        <end position="60"/>
    </location>
</feature>
<organism evidence="2 3">
    <name type="scientific">Kribbella flavida (strain DSM 17836 / JCM 10339 / NBRC 14399)</name>
    <dbReference type="NCBI Taxonomy" id="479435"/>
    <lineage>
        <taxon>Bacteria</taxon>
        <taxon>Bacillati</taxon>
        <taxon>Actinomycetota</taxon>
        <taxon>Actinomycetes</taxon>
        <taxon>Propionibacteriales</taxon>
        <taxon>Kribbellaceae</taxon>
        <taxon>Kribbella</taxon>
    </lineage>
</organism>
<dbReference type="HOGENOM" id="CLU_140176_9_1_11"/>
<keyword evidence="3" id="KW-1185">Reference proteome</keyword>
<evidence type="ECO:0000313" key="2">
    <source>
        <dbReference type="EMBL" id="ADB31175.1"/>
    </source>
</evidence>
<reference evidence="3" key="1">
    <citation type="submission" date="2009-09" db="EMBL/GenBank/DDBJ databases">
        <title>The complete genome of Kribbella flavida DSM 17836.</title>
        <authorList>
            <consortium name="US DOE Joint Genome Institute (JGI-PGF)"/>
            <person name="Lucas S."/>
            <person name="Copeland A."/>
            <person name="Lapidus A."/>
            <person name="Glavina del Rio T."/>
            <person name="Dalin E."/>
            <person name="Tice H."/>
            <person name="Bruce D."/>
            <person name="Goodwin L."/>
            <person name="Pitluck S."/>
            <person name="Kyrpides N."/>
            <person name="Mavromatis K."/>
            <person name="Ivanova N."/>
            <person name="Saunders E."/>
            <person name="Brettin T."/>
            <person name="Detter J.C."/>
            <person name="Han C."/>
            <person name="Larimer F."/>
            <person name="Land M."/>
            <person name="Hauser L."/>
            <person name="Markowitz V."/>
            <person name="Cheng J.-F."/>
            <person name="Hugenholtz P."/>
            <person name="Woyke T."/>
            <person name="Wu D."/>
            <person name="Pukall R."/>
            <person name="Klenk H.-P."/>
            <person name="Eisen J.A."/>
        </authorList>
    </citation>
    <scope>NUCLEOTIDE SEQUENCE [LARGE SCALE GENOMIC DNA]</scope>
    <source>
        <strain evidence="3">DSM 17836 / JCM 10339 / NBRC 14399</strain>
    </source>
</reference>
<accession>D2PS51</accession>
<dbReference type="AlphaFoldDB" id="D2PS51"/>
<dbReference type="eggNOG" id="COG3311">
    <property type="taxonomic scope" value="Bacteria"/>
</dbReference>